<dbReference type="VEuPathDB" id="AmoebaDB:EHI5A_248470"/>
<reference evidence="3 4" key="1">
    <citation type="submission" date="2016-05" db="EMBL/GenBank/DDBJ databases">
        <title>First whole genome sequencing of Entamoeba histolytica HM1:IMSS-clone-6.</title>
        <authorList>
            <person name="Mukherjee Avik.K."/>
            <person name="Izumyama S."/>
            <person name="Nakada-Tsukui K."/>
            <person name="Nozaki T."/>
        </authorList>
    </citation>
    <scope>NUCLEOTIDE SEQUENCE [LARGE SCALE GENOMIC DNA]</scope>
    <source>
        <strain evidence="3 4">HM1:IMSS clone 6</strain>
    </source>
</reference>
<dbReference type="Proteomes" id="UP000078387">
    <property type="component" value="Unassembled WGS sequence"/>
</dbReference>
<comment type="caution">
    <text evidence="3">The sequence shown here is derived from an EMBL/GenBank/DDBJ whole genome shotgun (WGS) entry which is preliminary data.</text>
</comment>
<gene>
    <name evidence="3" type="ORF">CL6EHI_133530</name>
</gene>
<feature type="coiled-coil region" evidence="1">
    <location>
        <begin position="85"/>
        <end position="165"/>
    </location>
</feature>
<evidence type="ECO:0000313" key="3">
    <source>
        <dbReference type="EMBL" id="GAT95116.1"/>
    </source>
</evidence>
<sequence length="616" mass="71593">MQVIHILLIVVSALAAPRCTPTTVANVVSELNPHQPYGTSFLEFEAYTKALLSEDIKIPPENRTEAIQTRLNQINKQQPQAVNKTQEVNEQIEKINISIKTIEQQSAKVNASIIESLKKINETQNSEKLELKAKMEEVAKEKALVEALNKKKEELRKKSIEYYRLKITAEKIVEAQAEQMRNRRRFIRDFEEAKRRNTETKEAVEKVKQAEHKERVAAIKRTKEYLNNLRQQDIAQEMKERADNLKKEEIAEIVRRKMLILEEKIKTAKIQNNEEDRIKLEKQLIELKRYKKAKIACARDALRKYKLKQQKKVEDLKQKVLDSKLKNKLEIAKNDYMGKIKAELADEIDELKKQKTAFETRRVIAHKKIANDAQIEKDTLKAAKVTQMRKNREYEMNRKDINNMRNKVLKAQKQQLEREATQSILKNVIASNEKRNALDKSATLDIQMAKGDTANKKKIIHTVAKEMKKSIENEKKGIDMLKDKAVKSQQERQGLKTQIARDILLDAHNRKMNQLKERQKEIKEMVQDRINRRNRKAALKVNKAENKIALARLQGKLDKRYVLKREEVALKNAKALSDAVSNVLPNTTDKFMKIKTFKVKCGKLAKKMSTPCTEQK</sequence>
<evidence type="ECO:0000256" key="1">
    <source>
        <dbReference type="SAM" id="Coils"/>
    </source>
</evidence>
<dbReference type="VEuPathDB" id="AmoebaDB:EHI7A_196600"/>
<feature type="signal peptide" evidence="2">
    <location>
        <begin position="1"/>
        <end position="15"/>
    </location>
</feature>
<proteinExistence type="predicted"/>
<feature type="coiled-coil region" evidence="1">
    <location>
        <begin position="464"/>
        <end position="554"/>
    </location>
</feature>
<feature type="coiled-coil region" evidence="1">
    <location>
        <begin position="190"/>
        <end position="361"/>
    </location>
</feature>
<feature type="coiled-coil region" evidence="1">
    <location>
        <begin position="394"/>
        <end position="426"/>
    </location>
</feature>
<name>A0A5K1TZ44_ENTHI</name>
<keyword evidence="1" id="KW-0175">Coiled coil</keyword>
<keyword evidence="2" id="KW-0732">Signal</keyword>
<dbReference type="VEuPathDB" id="AmoebaDB:EHI8A_232820"/>
<dbReference type="OMA" id="FYKMKVT"/>
<organism evidence="3 4">
    <name type="scientific">Entamoeba histolytica</name>
    <dbReference type="NCBI Taxonomy" id="5759"/>
    <lineage>
        <taxon>Eukaryota</taxon>
        <taxon>Amoebozoa</taxon>
        <taxon>Evosea</taxon>
        <taxon>Archamoebae</taxon>
        <taxon>Mastigamoebida</taxon>
        <taxon>Entamoebidae</taxon>
        <taxon>Entamoeba</taxon>
    </lineage>
</organism>
<dbReference type="AlphaFoldDB" id="A0A5K1TZ44"/>
<dbReference type="EMBL" id="BDEQ01000001">
    <property type="protein sequence ID" value="GAT95116.1"/>
    <property type="molecule type" value="Genomic_DNA"/>
</dbReference>
<evidence type="ECO:0000256" key="2">
    <source>
        <dbReference type="SAM" id="SignalP"/>
    </source>
</evidence>
<evidence type="ECO:0000313" key="4">
    <source>
        <dbReference type="Proteomes" id="UP000078387"/>
    </source>
</evidence>
<feature type="chain" id="PRO_5023885456" description="DNA double-strand break repair Rad50 ATPase" evidence="2">
    <location>
        <begin position="16"/>
        <end position="616"/>
    </location>
</feature>
<accession>A0A5K1TZ44</accession>
<evidence type="ECO:0008006" key="5">
    <source>
        <dbReference type="Google" id="ProtNLM"/>
    </source>
</evidence>
<dbReference type="VEuPathDB" id="AmoebaDB:KM1_300770"/>
<protein>
    <recommendedName>
        <fullName evidence="5">DNA double-strand break repair Rad50 ATPase</fullName>
    </recommendedName>
</protein>
<dbReference type="VEuPathDB" id="AmoebaDB:EHI_133530"/>